<name>A0A409YVX3_9AGAR</name>
<evidence type="ECO:0000313" key="2">
    <source>
        <dbReference type="Proteomes" id="UP000284842"/>
    </source>
</evidence>
<dbReference type="OrthoDB" id="3251070at2759"/>
<comment type="caution">
    <text evidence="1">The sequence shown here is derived from an EMBL/GenBank/DDBJ whole genome shotgun (WGS) entry which is preliminary data.</text>
</comment>
<keyword evidence="2" id="KW-1185">Reference proteome</keyword>
<sequence length="286" mass="33612">MSFKKQPTNRSRGGVLIKLQPNINLPLKGHREDQKKATVALDLPLEMLMETLGHFKTFPEKYRHDWFYGQTMPLDYLERTDVLRSLSQTCRQWRQWFLPILWEMLTVGPSHSELRHTEPHRVLGERLLWQNAFVQQNPQLASNVRTVSVCLGNYDTNNVLSAFVEMIKLLQNLYTIQIIWMDHEITAVLPRELQGHVFPQRIFASRDDFDSFKALERLHSITISHIDLTRSMWNYQMQNGRFEDAVRGSERALRDGKSTPSPKTLFLQTFDYRKIVNIVHSTSHHE</sequence>
<dbReference type="Proteomes" id="UP000284842">
    <property type="component" value="Unassembled WGS sequence"/>
</dbReference>
<dbReference type="EMBL" id="NHTK01000511">
    <property type="protein sequence ID" value="PPR07142.1"/>
    <property type="molecule type" value="Genomic_DNA"/>
</dbReference>
<dbReference type="InParanoid" id="A0A409YVX3"/>
<reference evidence="1 2" key="1">
    <citation type="journal article" date="2018" name="Evol. Lett.">
        <title>Horizontal gene cluster transfer increased hallucinogenic mushroom diversity.</title>
        <authorList>
            <person name="Reynolds H.T."/>
            <person name="Vijayakumar V."/>
            <person name="Gluck-Thaler E."/>
            <person name="Korotkin H.B."/>
            <person name="Matheny P.B."/>
            <person name="Slot J.C."/>
        </authorList>
    </citation>
    <scope>NUCLEOTIDE SEQUENCE [LARGE SCALE GENOMIC DNA]</scope>
    <source>
        <strain evidence="1 2">2629</strain>
    </source>
</reference>
<gene>
    <name evidence="1" type="ORF">CVT24_010513</name>
</gene>
<proteinExistence type="predicted"/>
<accession>A0A409YVX3</accession>
<protein>
    <submittedName>
        <fullName evidence="1">Uncharacterized protein</fullName>
    </submittedName>
</protein>
<dbReference type="AlphaFoldDB" id="A0A409YVX3"/>
<evidence type="ECO:0000313" key="1">
    <source>
        <dbReference type="EMBL" id="PPR07142.1"/>
    </source>
</evidence>
<organism evidence="1 2">
    <name type="scientific">Panaeolus cyanescens</name>
    <dbReference type="NCBI Taxonomy" id="181874"/>
    <lineage>
        <taxon>Eukaryota</taxon>
        <taxon>Fungi</taxon>
        <taxon>Dikarya</taxon>
        <taxon>Basidiomycota</taxon>
        <taxon>Agaricomycotina</taxon>
        <taxon>Agaricomycetes</taxon>
        <taxon>Agaricomycetidae</taxon>
        <taxon>Agaricales</taxon>
        <taxon>Agaricineae</taxon>
        <taxon>Galeropsidaceae</taxon>
        <taxon>Panaeolus</taxon>
    </lineage>
</organism>